<evidence type="ECO:0000256" key="1">
    <source>
        <dbReference type="ARBA" id="ARBA00004167"/>
    </source>
</evidence>
<evidence type="ECO:0000256" key="3">
    <source>
        <dbReference type="SAM" id="Phobius"/>
    </source>
</evidence>
<comment type="subcellular location">
    <subcellularLocation>
        <location evidence="1">Membrane</location>
        <topology evidence="1">Single-pass membrane protein</topology>
    </subcellularLocation>
</comment>
<proteinExistence type="inferred from homology"/>
<feature type="transmembrane region" description="Helical" evidence="3">
    <location>
        <begin position="7"/>
        <end position="25"/>
    </location>
</feature>
<dbReference type="InterPro" id="IPR001107">
    <property type="entry name" value="Band_7"/>
</dbReference>
<sequence length="291" mass="32429">MKKINKEIVMEILIVLLALVVITLYKGINIVPQGEEWIVERLGKFTRTLTPGLNIIIPYIESIRQKVSTRDIILDIPEQEVITMDNAVIRTNAITFLRVTKPSDAIYGVENFKLAIQNLVMTTLRSILGEMKLDEALSNRDQIKAKLKDQIIDDVADWGVTVKSVEIQDIAPSASMQASMERQAAAERERRAIVTTAEGNKNAMILEAEGKLEAAKREAEAQITLANASAEAIRMISENVKDQELPAMFLLGDRYITSLEKISKSENSKFVIYPADLQGAIKGMLGNVFKK</sequence>
<dbReference type="GO" id="GO:0005886">
    <property type="term" value="C:plasma membrane"/>
    <property type="evidence" value="ECO:0007669"/>
    <property type="project" value="UniProtKB-ARBA"/>
</dbReference>
<dbReference type="SUPFAM" id="SSF117892">
    <property type="entry name" value="Band 7/SPFH domain"/>
    <property type="match status" value="1"/>
</dbReference>
<reference evidence="5" key="1">
    <citation type="submission" date="2015-11" db="EMBL/GenBank/DDBJ databases">
        <authorList>
            <person name="Zhang Y."/>
            <person name="Guo Z."/>
        </authorList>
    </citation>
    <scope>NUCLEOTIDE SEQUENCE</scope>
    <source>
        <strain evidence="5">BN30871</strain>
    </source>
</reference>
<dbReference type="InterPro" id="IPR036013">
    <property type="entry name" value="Band_7/SPFH_dom_sf"/>
</dbReference>
<evidence type="ECO:0000256" key="2">
    <source>
        <dbReference type="ARBA" id="ARBA00008164"/>
    </source>
</evidence>
<comment type="similarity">
    <text evidence="2">Belongs to the band 7/mec-2 family.</text>
</comment>
<dbReference type="Pfam" id="PF01145">
    <property type="entry name" value="Band_7"/>
    <property type="match status" value="1"/>
</dbReference>
<evidence type="ECO:0000259" key="4">
    <source>
        <dbReference type="SMART" id="SM00244"/>
    </source>
</evidence>
<keyword evidence="3" id="KW-1133">Transmembrane helix</keyword>
<protein>
    <submittedName>
        <fullName evidence="5">Protein QmcA</fullName>
    </submittedName>
</protein>
<dbReference type="PANTHER" id="PTHR43327:SF10">
    <property type="entry name" value="STOMATIN-LIKE PROTEIN 2, MITOCHONDRIAL"/>
    <property type="match status" value="1"/>
</dbReference>
<feature type="domain" description="Band 7" evidence="4">
    <location>
        <begin position="26"/>
        <end position="184"/>
    </location>
</feature>
<dbReference type="InterPro" id="IPR001972">
    <property type="entry name" value="Stomatin_HflK_fam"/>
</dbReference>
<dbReference type="FunFam" id="3.30.479.30:FF:000004">
    <property type="entry name" value="Putative membrane protease family, stomatin"/>
    <property type="match status" value="1"/>
</dbReference>
<keyword evidence="3" id="KW-0472">Membrane</keyword>
<evidence type="ECO:0000313" key="5">
    <source>
        <dbReference type="EMBL" id="CUV65117.1"/>
    </source>
</evidence>
<dbReference type="Gene3D" id="3.30.479.30">
    <property type="entry name" value="Band 7 domain"/>
    <property type="match status" value="1"/>
</dbReference>
<name>A0A0S4XLI8_9BACT</name>
<dbReference type="InterPro" id="IPR050710">
    <property type="entry name" value="Band7/mec-2_domain"/>
</dbReference>
<dbReference type="GO" id="GO:0098552">
    <property type="term" value="C:side of membrane"/>
    <property type="evidence" value="ECO:0007669"/>
    <property type="project" value="UniProtKB-ARBA"/>
</dbReference>
<accession>A0A0S4XLI8</accession>
<keyword evidence="3" id="KW-0812">Transmembrane</keyword>
<dbReference type="PANTHER" id="PTHR43327">
    <property type="entry name" value="STOMATIN-LIKE PROTEIN 2, MITOCHONDRIAL"/>
    <property type="match status" value="1"/>
</dbReference>
<dbReference type="PRINTS" id="PR00721">
    <property type="entry name" value="STOMATIN"/>
</dbReference>
<dbReference type="SMART" id="SM00244">
    <property type="entry name" value="PHB"/>
    <property type="match status" value="1"/>
</dbReference>
<gene>
    <name evidence="5" type="primary">qmcA</name>
    <name evidence="5" type="ORF">BN3087_180020</name>
</gene>
<organism evidence="5">
    <name type="scientific">Sulfurovum sp. enrichment culture clone C5</name>
    <dbReference type="NCBI Taxonomy" id="497650"/>
    <lineage>
        <taxon>Bacteria</taxon>
        <taxon>Pseudomonadati</taxon>
        <taxon>Campylobacterota</taxon>
        <taxon>Epsilonproteobacteria</taxon>
        <taxon>Campylobacterales</taxon>
        <taxon>Sulfurovaceae</taxon>
        <taxon>Sulfurovum</taxon>
        <taxon>environmental samples</taxon>
    </lineage>
</organism>
<dbReference type="EMBL" id="FAXN01000016">
    <property type="protein sequence ID" value="CUV65117.1"/>
    <property type="molecule type" value="Genomic_DNA"/>
</dbReference>
<dbReference type="AlphaFoldDB" id="A0A0S4XLI8"/>